<dbReference type="EMBL" id="MKQP01000045">
    <property type="protein sequence ID" value="OMD25357.1"/>
    <property type="molecule type" value="Genomic_DNA"/>
</dbReference>
<dbReference type="Gene3D" id="1.10.287.1060">
    <property type="entry name" value="ESAT-6-like"/>
    <property type="match status" value="1"/>
</dbReference>
<evidence type="ECO:0000313" key="2">
    <source>
        <dbReference type="EMBL" id="OMD25357.1"/>
    </source>
</evidence>
<organism evidence="2 3">
    <name type="scientific">Paenibacillus odorifer</name>
    <dbReference type="NCBI Taxonomy" id="189426"/>
    <lineage>
        <taxon>Bacteria</taxon>
        <taxon>Bacillati</taxon>
        <taxon>Bacillota</taxon>
        <taxon>Bacilli</taxon>
        <taxon>Bacillales</taxon>
        <taxon>Paenibacillaceae</taxon>
        <taxon>Paenibacillus</taxon>
    </lineage>
</organism>
<gene>
    <name evidence="2" type="ORF">BJP51_03640</name>
</gene>
<dbReference type="Proteomes" id="UP000187465">
    <property type="component" value="Unassembled WGS sequence"/>
</dbReference>
<dbReference type="AlphaFoldDB" id="A0A1R0WZU2"/>
<protein>
    <recommendedName>
        <fullName evidence="1">ESAT-6-like protein</fullName>
    </recommendedName>
</protein>
<dbReference type="NCBIfam" id="TIGR03930">
    <property type="entry name" value="WXG100_ESAT6"/>
    <property type="match status" value="1"/>
</dbReference>
<proteinExistence type="inferred from homology"/>
<sequence>MAGNNLTFNPDQALGVAKSIKTKANNADTLIKQLQSEIHAVSGWWQGESQTAFIQQFDGLMPSFKEMVLCVENISKNLTQIANIKQQAEQEMASKLRGK</sequence>
<dbReference type="SUPFAM" id="SSF140453">
    <property type="entry name" value="EsxAB dimer-like"/>
    <property type="match status" value="1"/>
</dbReference>
<evidence type="ECO:0000256" key="1">
    <source>
        <dbReference type="RuleBase" id="RU362001"/>
    </source>
</evidence>
<dbReference type="InterPro" id="IPR036689">
    <property type="entry name" value="ESAT-6-like_sf"/>
</dbReference>
<evidence type="ECO:0000313" key="3">
    <source>
        <dbReference type="Proteomes" id="UP000187465"/>
    </source>
</evidence>
<comment type="similarity">
    <text evidence="1">Belongs to the WXG100 family.</text>
</comment>
<name>A0A1R0WZU2_9BACL</name>
<dbReference type="Pfam" id="PF06013">
    <property type="entry name" value="WXG100"/>
    <property type="match status" value="1"/>
</dbReference>
<comment type="caution">
    <text evidence="2">The sequence shown here is derived from an EMBL/GenBank/DDBJ whole genome shotgun (WGS) entry which is preliminary data.</text>
</comment>
<reference evidence="2 3" key="1">
    <citation type="submission" date="2016-10" db="EMBL/GenBank/DDBJ databases">
        <title>Paenibacillus species isolates.</title>
        <authorList>
            <person name="Beno S.M."/>
        </authorList>
    </citation>
    <scope>NUCLEOTIDE SEQUENCE [LARGE SCALE GENOMIC DNA]</scope>
    <source>
        <strain evidence="2 3">FSL H7-0604</strain>
    </source>
</reference>
<accession>A0A1R0WZU2</accession>
<dbReference type="InterPro" id="IPR010310">
    <property type="entry name" value="T7SS_ESAT-6-like"/>
</dbReference>
<dbReference type="RefSeq" id="WP_036684485.1">
    <property type="nucleotide sequence ID" value="NZ_JARLKA010000028.1"/>
</dbReference>